<dbReference type="PANTHER" id="PTHR10137:SF4">
    <property type="entry name" value="V-TYPE PROTON ATPASE SUBUNIT C 2"/>
    <property type="match status" value="1"/>
</dbReference>
<protein>
    <recommendedName>
        <fullName evidence="6">V-type proton ATPase subunit C</fullName>
    </recommendedName>
</protein>
<feature type="region of interest" description="Disordered" evidence="7">
    <location>
        <begin position="103"/>
        <end position="148"/>
    </location>
</feature>
<dbReference type="GO" id="GO:0005765">
    <property type="term" value="C:lysosomal membrane"/>
    <property type="evidence" value="ECO:0007669"/>
    <property type="project" value="TreeGrafter"/>
</dbReference>
<dbReference type="InterPro" id="IPR004907">
    <property type="entry name" value="ATPase_V1-cplx_csu"/>
</dbReference>
<evidence type="ECO:0000256" key="6">
    <source>
        <dbReference type="RuleBase" id="RU364010"/>
    </source>
</evidence>
<evidence type="ECO:0000256" key="4">
    <source>
        <dbReference type="ARBA" id="ARBA00023065"/>
    </source>
</evidence>
<dbReference type="OrthoDB" id="10584378at2759"/>
<evidence type="ECO:0000313" key="8">
    <source>
        <dbReference type="EMBL" id="ROL44809.1"/>
    </source>
</evidence>
<proteinExistence type="inferred from homology"/>
<dbReference type="EMBL" id="RJVU01044332">
    <property type="protein sequence ID" value="ROL44809.1"/>
    <property type="molecule type" value="Genomic_DNA"/>
</dbReference>
<evidence type="ECO:0000256" key="2">
    <source>
        <dbReference type="ARBA" id="ARBA00022448"/>
    </source>
</evidence>
<keyword evidence="2 6" id="KW-0813">Transport</keyword>
<dbReference type="Pfam" id="PF03223">
    <property type="entry name" value="V-ATPase_C"/>
    <property type="match status" value="1"/>
</dbReference>
<keyword evidence="9" id="KW-1185">Reference proteome</keyword>
<evidence type="ECO:0000256" key="7">
    <source>
        <dbReference type="SAM" id="MobiDB-lite"/>
    </source>
</evidence>
<dbReference type="GO" id="GO:0000221">
    <property type="term" value="C:vacuolar proton-transporting V-type ATPase, V1 domain"/>
    <property type="evidence" value="ECO:0007669"/>
    <property type="project" value="TreeGrafter"/>
</dbReference>
<keyword evidence="4 6" id="KW-0406">Ion transport</keyword>
<feature type="compositionally biased region" description="Basic and acidic residues" evidence="7">
    <location>
        <begin position="103"/>
        <end position="114"/>
    </location>
</feature>
<evidence type="ECO:0000313" key="9">
    <source>
        <dbReference type="Proteomes" id="UP000281406"/>
    </source>
</evidence>
<dbReference type="Proteomes" id="UP000281406">
    <property type="component" value="Unassembled WGS sequence"/>
</dbReference>
<dbReference type="Gene3D" id="1.20.1460.10">
    <property type="entry name" value="subunit c (vma5p) of the yeast v-atpase, domain 2"/>
    <property type="match status" value="1"/>
</dbReference>
<dbReference type="PANTHER" id="PTHR10137">
    <property type="entry name" value="V-TYPE PROTON ATPASE SUBUNIT C"/>
    <property type="match status" value="1"/>
</dbReference>
<comment type="similarity">
    <text evidence="1 6">Belongs to the V-ATPase C subunit family.</text>
</comment>
<comment type="caution">
    <text evidence="8">The sequence shown here is derived from an EMBL/GenBank/DDBJ whole genome shotgun (WGS) entry which is preliminary data.</text>
</comment>
<feature type="compositionally biased region" description="Low complexity" evidence="7">
    <location>
        <begin position="115"/>
        <end position="129"/>
    </location>
</feature>
<comment type="function">
    <text evidence="5 6">Subunit of the V1 complex of vacuolar(H+)-ATPase (V-ATPase), a multisubunit enzyme composed of a peripheral complex (V1) that hydrolyzes ATP and a membrane integral complex (V0) that translocates protons. V-ATPase is responsible for acidifying and maintaining the pH of intracellular compartments and in some cell types, is targeted to the plasma membrane, where it is responsible for acidifying the extracellular environment. Subunit C is necessary for the assembly of the catalytic sector of the enzyme and is likely to have a specific function in its catalytic activity.</text>
</comment>
<accession>A0A3N0YEW8</accession>
<keyword evidence="3 6" id="KW-0375">Hydrogen ion transport</keyword>
<evidence type="ECO:0000256" key="5">
    <source>
        <dbReference type="ARBA" id="ARBA00046006"/>
    </source>
</evidence>
<sequence>MMEFWLISVPLDKISCQSLEKLKRVTAKSGLATSSRFHVPELKVGTLDVLLGLSDNLSRLDSYTEGAAEARGGSNRSTLKPLINKLKTNMAVDEELKTDKALEELAEGEADRAKSQGGQRSQRSTQSRTIKMKARGGRRQGGARSLIE</sequence>
<organism evidence="8 9">
    <name type="scientific">Anabarilius grahami</name>
    <name type="common">Kanglang fish</name>
    <name type="synonym">Barilius grahami</name>
    <dbReference type="NCBI Taxonomy" id="495550"/>
    <lineage>
        <taxon>Eukaryota</taxon>
        <taxon>Metazoa</taxon>
        <taxon>Chordata</taxon>
        <taxon>Craniata</taxon>
        <taxon>Vertebrata</taxon>
        <taxon>Euteleostomi</taxon>
        <taxon>Actinopterygii</taxon>
        <taxon>Neopterygii</taxon>
        <taxon>Teleostei</taxon>
        <taxon>Ostariophysi</taxon>
        <taxon>Cypriniformes</taxon>
        <taxon>Xenocyprididae</taxon>
        <taxon>Xenocypridinae</taxon>
        <taxon>Xenocypridinae incertae sedis</taxon>
        <taxon>Anabarilius</taxon>
    </lineage>
</organism>
<evidence type="ECO:0000256" key="3">
    <source>
        <dbReference type="ARBA" id="ARBA00022781"/>
    </source>
</evidence>
<reference evidence="8 9" key="1">
    <citation type="submission" date="2018-10" db="EMBL/GenBank/DDBJ databases">
        <title>Genome assembly for a Yunnan-Guizhou Plateau 3E fish, Anabarilius grahami (Regan), and its evolutionary and genetic applications.</title>
        <authorList>
            <person name="Jiang W."/>
        </authorList>
    </citation>
    <scope>NUCLEOTIDE SEQUENCE [LARGE SCALE GENOMIC DNA]</scope>
    <source>
        <strain evidence="8">AG-KIZ</strain>
        <tissue evidence="8">Muscle</tissue>
    </source>
</reference>
<dbReference type="AlphaFoldDB" id="A0A3N0YEW8"/>
<comment type="subunit">
    <text evidence="6">V-ATPase is a heteromultimeric enzyme made up of two complexes: the ATP-hydrolytic V1 complex and the proton translocation V0 complex. The V1 complex consists of three catalytic AB heterodimers that form a heterohexamer, three peripheral stalks each consisting of EG heterodimers, one central rotor including subunits D and F, and the regulatory subunits C and H. The proton translocation complex V0 consists of the proton transport subunit a, a ring of proteolipid subunits c9c'', rotary subunit d, subunits e and f, and two accessory subunits.</text>
</comment>
<gene>
    <name evidence="8" type="ORF">DPX16_6721</name>
</gene>
<dbReference type="GO" id="GO:0046961">
    <property type="term" value="F:proton-transporting ATPase activity, rotational mechanism"/>
    <property type="evidence" value="ECO:0007669"/>
    <property type="project" value="InterPro"/>
</dbReference>
<dbReference type="InterPro" id="IPR036132">
    <property type="entry name" value="Vac_ATP_synth_c_sf"/>
</dbReference>
<dbReference type="SUPFAM" id="SSF118203">
    <property type="entry name" value="Vacuolar ATP synthase subunit C"/>
    <property type="match status" value="1"/>
</dbReference>
<evidence type="ECO:0000256" key="1">
    <source>
        <dbReference type="ARBA" id="ARBA00006138"/>
    </source>
</evidence>
<name>A0A3N0YEW8_ANAGA</name>